<protein>
    <submittedName>
        <fullName evidence="6">ABC transporter substrate-binding protein</fullName>
    </submittedName>
</protein>
<evidence type="ECO:0000259" key="5">
    <source>
        <dbReference type="Pfam" id="PF13458"/>
    </source>
</evidence>
<evidence type="ECO:0000256" key="2">
    <source>
        <dbReference type="ARBA" id="ARBA00022729"/>
    </source>
</evidence>
<proteinExistence type="inferred from homology"/>
<keyword evidence="2 4" id="KW-0732">Signal</keyword>
<keyword evidence="3" id="KW-0029">Amino-acid transport</keyword>
<dbReference type="Pfam" id="PF13458">
    <property type="entry name" value="Peripla_BP_6"/>
    <property type="match status" value="1"/>
</dbReference>
<organism evidence="6 7">
    <name type="scientific">Roseococcus pinisoli</name>
    <dbReference type="NCBI Taxonomy" id="2835040"/>
    <lineage>
        <taxon>Bacteria</taxon>
        <taxon>Pseudomonadati</taxon>
        <taxon>Pseudomonadota</taxon>
        <taxon>Alphaproteobacteria</taxon>
        <taxon>Acetobacterales</taxon>
        <taxon>Roseomonadaceae</taxon>
        <taxon>Roseococcus</taxon>
    </lineage>
</organism>
<evidence type="ECO:0000256" key="4">
    <source>
        <dbReference type="SAM" id="SignalP"/>
    </source>
</evidence>
<sequence length="389" mass="40909">MHRRLALSLPFLAAPALAQTPAPEWRVGALFPLSGGAALLGDEAARGLELAVEERNAAGGRPIRLLRADVTEPAQTLTEARRLIQQERATLLFGSVSALVSQAAIQAAEALETPFVELAAPADSLTERGARLLVRTAPRATDYARLGAEALTRCLPVHLGLPAEALRVAVLHENGSSSESIALALETQLREAQVLVVERLPHAARTTEMPAMIHRLRAAGVNVLIHAAGEGDAISLFRALAEAAWRPSAIIGAGLAWGLADLARAIGPALDSAFALDVPPIETADRRAPGARPFAEAYQRRWGTPPRSGLSLAAFAGAQLVLSQPNPERAALRAALAALDLPEGSLPNGWGFRMDERGQNTRANPVLVQWQAGKPVAVFPAEVAAAAPV</sequence>
<dbReference type="Gene3D" id="3.40.50.2300">
    <property type="match status" value="2"/>
</dbReference>
<dbReference type="PANTHER" id="PTHR30483:SF37">
    <property type="entry name" value="ABC TRANSPORTER SUBSTRATE-BINDING PROTEIN"/>
    <property type="match status" value="1"/>
</dbReference>
<feature type="domain" description="Leucine-binding protein" evidence="5">
    <location>
        <begin position="25"/>
        <end position="371"/>
    </location>
</feature>
<feature type="signal peptide" evidence="4">
    <location>
        <begin position="1"/>
        <end position="18"/>
    </location>
</feature>
<reference evidence="6 7" key="1">
    <citation type="submission" date="2021-05" db="EMBL/GenBank/DDBJ databases">
        <title>Roseococcus sp. XZZS9, whole genome shotgun sequencing project.</title>
        <authorList>
            <person name="Zhao G."/>
            <person name="Shen L."/>
        </authorList>
    </citation>
    <scope>NUCLEOTIDE SEQUENCE [LARGE SCALE GENOMIC DNA]</scope>
    <source>
        <strain evidence="6 7">XZZS9</strain>
    </source>
</reference>
<dbReference type="Proteomes" id="UP000766336">
    <property type="component" value="Unassembled WGS sequence"/>
</dbReference>
<evidence type="ECO:0000313" key="7">
    <source>
        <dbReference type="Proteomes" id="UP000766336"/>
    </source>
</evidence>
<evidence type="ECO:0000256" key="1">
    <source>
        <dbReference type="ARBA" id="ARBA00010062"/>
    </source>
</evidence>
<gene>
    <name evidence="6" type="ORF">KHU32_05650</name>
</gene>
<dbReference type="PANTHER" id="PTHR30483">
    <property type="entry name" value="LEUCINE-SPECIFIC-BINDING PROTEIN"/>
    <property type="match status" value="1"/>
</dbReference>
<comment type="caution">
    <text evidence="6">The sequence shown here is derived from an EMBL/GenBank/DDBJ whole genome shotgun (WGS) entry which is preliminary data.</text>
</comment>
<dbReference type="EMBL" id="JAHCDA010000001">
    <property type="protein sequence ID" value="MBS7810411.1"/>
    <property type="molecule type" value="Genomic_DNA"/>
</dbReference>
<evidence type="ECO:0000256" key="3">
    <source>
        <dbReference type="ARBA" id="ARBA00022970"/>
    </source>
</evidence>
<keyword evidence="7" id="KW-1185">Reference proteome</keyword>
<accession>A0ABS5Q9N2</accession>
<comment type="similarity">
    <text evidence="1">Belongs to the leucine-binding protein family.</text>
</comment>
<name>A0ABS5Q9N2_9PROT</name>
<evidence type="ECO:0000313" key="6">
    <source>
        <dbReference type="EMBL" id="MBS7810411.1"/>
    </source>
</evidence>
<dbReference type="SUPFAM" id="SSF53822">
    <property type="entry name" value="Periplasmic binding protein-like I"/>
    <property type="match status" value="1"/>
</dbReference>
<dbReference type="InterPro" id="IPR051010">
    <property type="entry name" value="BCAA_transport"/>
</dbReference>
<dbReference type="InterPro" id="IPR028082">
    <property type="entry name" value="Peripla_BP_I"/>
</dbReference>
<dbReference type="InterPro" id="IPR028081">
    <property type="entry name" value="Leu-bd"/>
</dbReference>
<dbReference type="RefSeq" id="WP_213669032.1">
    <property type="nucleotide sequence ID" value="NZ_JAHCDA010000001.1"/>
</dbReference>
<feature type="chain" id="PRO_5046783227" evidence="4">
    <location>
        <begin position="19"/>
        <end position="389"/>
    </location>
</feature>
<keyword evidence="3" id="KW-0813">Transport</keyword>